<gene>
    <name evidence="11" type="ORF">J1792_02295</name>
</gene>
<evidence type="ECO:0000313" key="11">
    <source>
        <dbReference type="EMBL" id="MBO0651672.1"/>
    </source>
</evidence>
<feature type="transmembrane region" description="Helical" evidence="10">
    <location>
        <begin position="142"/>
        <end position="161"/>
    </location>
</feature>
<keyword evidence="3" id="KW-0337">GPI-anchor biosynthesis</keyword>
<evidence type="ECO:0000256" key="5">
    <source>
        <dbReference type="ARBA" id="ARBA00022679"/>
    </source>
</evidence>
<dbReference type="GO" id="GO:0000009">
    <property type="term" value="F:alpha-1,6-mannosyltransferase activity"/>
    <property type="evidence" value="ECO:0007669"/>
    <property type="project" value="InterPro"/>
</dbReference>
<dbReference type="GO" id="GO:0006506">
    <property type="term" value="P:GPI anchor biosynthetic process"/>
    <property type="evidence" value="ECO:0007669"/>
    <property type="project" value="UniProtKB-KW"/>
</dbReference>
<feature type="transmembrane region" description="Helical" evidence="10">
    <location>
        <begin position="291"/>
        <end position="309"/>
    </location>
</feature>
<sequence>MAVVPRLVSRPSRLVSLPARRETAVAVALHLAVAAVGFAVLLLVSHHLGHGVRWVLYRWDSGHYLRVAERGYPSAIVYRPDGTPAYSRLAFFPLVPALIRAAHLLTALPYAYAGVLVSWCAAAAAAAGVFALVRAAGGGAGAGYACVALWSCSPYAFALWVPYSEAVFSALLVWALVALLAARWLTAGVLCALAGAVRPTATVLIATLALAAGWAVLRGRDGWRPWAALALAPLGLVAGWLFLGSRVGRWDGWFEAERAWGQSFDFGAGTVGFLWEVFLHRDGQAEDVRHVAVVAVVLLTAVGALALALDRSVPWQLAALVAAAWLLMMGTPGSQFSKPRFMLPFLPVLLLLVARPLARVPLGVRCCLYGGGAVVSGWYAAGLLVLFDGSP</sequence>
<comment type="caution">
    <text evidence="11">The sequence shown here is derived from an EMBL/GenBank/DDBJ whole genome shotgun (WGS) entry which is preliminary data.</text>
</comment>
<evidence type="ECO:0000256" key="9">
    <source>
        <dbReference type="ARBA" id="ARBA00023136"/>
    </source>
</evidence>
<name>A0A939JNI4_9ACTN</name>
<evidence type="ECO:0008006" key="13">
    <source>
        <dbReference type="Google" id="ProtNLM"/>
    </source>
</evidence>
<evidence type="ECO:0000256" key="3">
    <source>
        <dbReference type="ARBA" id="ARBA00022502"/>
    </source>
</evidence>
<comment type="pathway">
    <text evidence="2">Glycolipid biosynthesis; glycosylphosphatidylinositol-anchor biosynthesis.</text>
</comment>
<keyword evidence="5" id="KW-0808">Transferase</keyword>
<dbReference type="GO" id="GO:0016020">
    <property type="term" value="C:membrane"/>
    <property type="evidence" value="ECO:0007669"/>
    <property type="project" value="GOC"/>
</dbReference>
<evidence type="ECO:0000256" key="6">
    <source>
        <dbReference type="ARBA" id="ARBA00022692"/>
    </source>
</evidence>
<evidence type="ECO:0000313" key="12">
    <source>
        <dbReference type="Proteomes" id="UP000664781"/>
    </source>
</evidence>
<proteinExistence type="predicted"/>
<keyword evidence="6 10" id="KW-0812">Transmembrane</keyword>
<feature type="transmembrane region" description="Helical" evidence="10">
    <location>
        <begin position="223"/>
        <end position="243"/>
    </location>
</feature>
<reference evidence="11" key="1">
    <citation type="submission" date="2021-03" db="EMBL/GenBank/DDBJ databases">
        <title>Streptomyces strains.</title>
        <authorList>
            <person name="Lund M.B."/>
            <person name="Toerring T."/>
        </authorList>
    </citation>
    <scope>NUCLEOTIDE SEQUENCE</scope>
    <source>
        <strain evidence="11">JCM 4242</strain>
    </source>
</reference>
<feature type="transmembrane region" description="Helical" evidence="10">
    <location>
        <begin position="341"/>
        <end position="362"/>
    </location>
</feature>
<feature type="transmembrane region" description="Helical" evidence="10">
    <location>
        <begin position="315"/>
        <end position="334"/>
    </location>
</feature>
<dbReference type="AlphaFoldDB" id="A0A939JNI4"/>
<feature type="transmembrane region" description="Helical" evidence="10">
    <location>
        <begin position="116"/>
        <end position="135"/>
    </location>
</feature>
<keyword evidence="12" id="KW-1185">Reference proteome</keyword>
<feature type="transmembrane region" description="Helical" evidence="10">
    <location>
        <begin position="368"/>
        <end position="387"/>
    </location>
</feature>
<organism evidence="11 12">
    <name type="scientific">Streptomyces triculaminicus</name>
    <dbReference type="NCBI Taxonomy" id="2816232"/>
    <lineage>
        <taxon>Bacteria</taxon>
        <taxon>Bacillati</taxon>
        <taxon>Actinomycetota</taxon>
        <taxon>Actinomycetes</taxon>
        <taxon>Kitasatosporales</taxon>
        <taxon>Streptomycetaceae</taxon>
        <taxon>Streptomyces</taxon>
    </lineage>
</organism>
<dbReference type="PANTHER" id="PTHR12468">
    <property type="entry name" value="GPI MANNOSYLTRANSFERASE 2"/>
    <property type="match status" value="1"/>
</dbReference>
<comment type="subcellular location">
    <subcellularLocation>
        <location evidence="1">Endoplasmic reticulum membrane</location>
        <topology evidence="1">Multi-pass membrane protein</topology>
    </subcellularLocation>
</comment>
<keyword evidence="7" id="KW-0256">Endoplasmic reticulum</keyword>
<evidence type="ECO:0000256" key="4">
    <source>
        <dbReference type="ARBA" id="ARBA00022676"/>
    </source>
</evidence>
<feature type="transmembrane region" description="Helical" evidence="10">
    <location>
        <begin position="200"/>
        <end position="217"/>
    </location>
</feature>
<keyword evidence="9 10" id="KW-0472">Membrane</keyword>
<evidence type="ECO:0000256" key="10">
    <source>
        <dbReference type="SAM" id="Phobius"/>
    </source>
</evidence>
<evidence type="ECO:0000256" key="7">
    <source>
        <dbReference type="ARBA" id="ARBA00022824"/>
    </source>
</evidence>
<dbReference type="Proteomes" id="UP000664781">
    <property type="component" value="Unassembled WGS sequence"/>
</dbReference>
<dbReference type="PANTHER" id="PTHR12468:SF2">
    <property type="entry name" value="GPI MANNOSYLTRANSFERASE 2"/>
    <property type="match status" value="1"/>
</dbReference>
<accession>A0A939JNI4</accession>
<feature type="transmembrane region" description="Helical" evidence="10">
    <location>
        <begin position="167"/>
        <end position="193"/>
    </location>
</feature>
<evidence type="ECO:0000256" key="1">
    <source>
        <dbReference type="ARBA" id="ARBA00004477"/>
    </source>
</evidence>
<keyword evidence="4" id="KW-0328">Glycosyltransferase</keyword>
<keyword evidence="8 10" id="KW-1133">Transmembrane helix</keyword>
<evidence type="ECO:0000256" key="2">
    <source>
        <dbReference type="ARBA" id="ARBA00004687"/>
    </source>
</evidence>
<evidence type="ECO:0000256" key="8">
    <source>
        <dbReference type="ARBA" id="ARBA00022989"/>
    </source>
</evidence>
<dbReference type="RefSeq" id="WP_143587841.1">
    <property type="nucleotide sequence ID" value="NZ_JAFMOF010000001.1"/>
</dbReference>
<protein>
    <recommendedName>
        <fullName evidence="13">Integral membrane protein</fullName>
    </recommendedName>
</protein>
<feature type="transmembrane region" description="Helical" evidence="10">
    <location>
        <begin position="24"/>
        <end position="44"/>
    </location>
</feature>
<dbReference type="EMBL" id="JAFMOF010000001">
    <property type="protein sequence ID" value="MBO0651672.1"/>
    <property type="molecule type" value="Genomic_DNA"/>
</dbReference>
<dbReference type="InterPro" id="IPR007315">
    <property type="entry name" value="PIG-V/Gpi18"/>
</dbReference>
<dbReference type="GO" id="GO:0004376">
    <property type="term" value="F:GPI mannosyltransferase activity"/>
    <property type="evidence" value="ECO:0007669"/>
    <property type="project" value="InterPro"/>
</dbReference>